<dbReference type="EMBL" id="NIOF01000002">
    <property type="protein sequence ID" value="OWQ92032.1"/>
    <property type="molecule type" value="Genomic_DNA"/>
</dbReference>
<organism evidence="1 2">
    <name type="scientific">Roseateles aquatilis</name>
    <dbReference type="NCBI Taxonomy" id="431061"/>
    <lineage>
        <taxon>Bacteria</taxon>
        <taxon>Pseudomonadati</taxon>
        <taxon>Pseudomonadota</taxon>
        <taxon>Betaproteobacteria</taxon>
        <taxon>Burkholderiales</taxon>
        <taxon>Sphaerotilaceae</taxon>
        <taxon>Roseateles</taxon>
    </lineage>
</organism>
<gene>
    <name evidence="1" type="ORF">CDN99_06650</name>
</gene>
<dbReference type="Proteomes" id="UP000197468">
    <property type="component" value="Unassembled WGS sequence"/>
</dbReference>
<dbReference type="AlphaFoldDB" id="A0A246JHK1"/>
<name>A0A246JHK1_9BURK</name>
<evidence type="ECO:0000313" key="1">
    <source>
        <dbReference type="EMBL" id="OWQ92032.1"/>
    </source>
</evidence>
<protein>
    <recommendedName>
        <fullName evidence="3">N-acetyltransferase domain-containing protein</fullName>
    </recommendedName>
</protein>
<proteinExistence type="predicted"/>
<reference evidence="1 2" key="1">
    <citation type="journal article" date="2008" name="Int. J. Syst. Evol. Microbiol.">
        <title>Description of Roseateles aquatilis sp. nov. and Roseateles terrae sp. nov., in the class Betaproteobacteria, and emended description of the genus Roseateles.</title>
        <authorList>
            <person name="Gomila M."/>
            <person name="Bowien B."/>
            <person name="Falsen E."/>
            <person name="Moore E.R."/>
            <person name="Lalucat J."/>
        </authorList>
    </citation>
    <scope>NUCLEOTIDE SEQUENCE [LARGE SCALE GENOMIC DNA]</scope>
    <source>
        <strain evidence="1 2">CCUG 48205</strain>
    </source>
</reference>
<evidence type="ECO:0000313" key="2">
    <source>
        <dbReference type="Proteomes" id="UP000197468"/>
    </source>
</evidence>
<comment type="caution">
    <text evidence="1">The sequence shown here is derived from an EMBL/GenBank/DDBJ whole genome shotgun (WGS) entry which is preliminary data.</text>
</comment>
<evidence type="ECO:0008006" key="3">
    <source>
        <dbReference type="Google" id="ProtNLM"/>
    </source>
</evidence>
<accession>A0A246JHK1</accession>
<sequence>MIMLTISSALPCDVADLAARITEFDALELKAAGITVEGATANVQPLALRLAGELVCLFGAVPHPAAAGAAIPWMLCTRTLERVPRRAMAAVSARVVADWCGRFTYLTNIVHRRNRRAIRFVQWLGFTVGDVPCGPGQEFYAFEWRRNV</sequence>
<keyword evidence="2" id="KW-1185">Reference proteome</keyword>